<name>A0A1M5MV96_9GAMM</name>
<dbReference type="Proteomes" id="UP000184268">
    <property type="component" value="Unassembled WGS sequence"/>
</dbReference>
<feature type="transmembrane region" description="Helical" evidence="1">
    <location>
        <begin position="58"/>
        <end position="80"/>
    </location>
</feature>
<evidence type="ECO:0000313" key="3">
    <source>
        <dbReference type="EMBL" id="SHG81052.1"/>
    </source>
</evidence>
<accession>A0A1M5MV96</accession>
<evidence type="ECO:0000256" key="1">
    <source>
        <dbReference type="SAM" id="Phobius"/>
    </source>
</evidence>
<keyword evidence="2" id="KW-0732">Signal</keyword>
<keyword evidence="4" id="KW-1185">Reference proteome</keyword>
<protein>
    <submittedName>
        <fullName evidence="3">Uncharacterized protein</fullName>
    </submittedName>
</protein>
<organism evidence="3 4">
    <name type="scientific">Ferrimonas marina</name>
    <dbReference type="NCBI Taxonomy" id="299255"/>
    <lineage>
        <taxon>Bacteria</taxon>
        <taxon>Pseudomonadati</taxon>
        <taxon>Pseudomonadota</taxon>
        <taxon>Gammaproteobacteria</taxon>
        <taxon>Alteromonadales</taxon>
        <taxon>Ferrimonadaceae</taxon>
        <taxon>Ferrimonas</taxon>
    </lineage>
</organism>
<keyword evidence="1" id="KW-0812">Transmembrane</keyword>
<dbReference type="EMBL" id="FQXG01000001">
    <property type="protein sequence ID" value="SHG81052.1"/>
    <property type="molecule type" value="Genomic_DNA"/>
</dbReference>
<dbReference type="STRING" id="299255.SAMN02745129_0789"/>
<keyword evidence="1" id="KW-0472">Membrane</keyword>
<sequence length="106" mass="10881">MKPYLLFPAMLAVALLNPALASEGTMPLSTGQPMGSLSSERDNCYSTAPQYNLGTQGALGLTVAAGAAGAWPLVAAGALVTGVMARDNKQQWDQCHSRMTADPAGS</sequence>
<dbReference type="AlphaFoldDB" id="A0A1M5MV96"/>
<reference evidence="3 4" key="1">
    <citation type="submission" date="2016-11" db="EMBL/GenBank/DDBJ databases">
        <authorList>
            <person name="Jaros S."/>
            <person name="Januszkiewicz K."/>
            <person name="Wedrychowicz H."/>
        </authorList>
    </citation>
    <scope>NUCLEOTIDE SEQUENCE [LARGE SCALE GENOMIC DNA]</scope>
    <source>
        <strain evidence="3 4">DSM 16917</strain>
    </source>
</reference>
<gene>
    <name evidence="3" type="ORF">SAMN02745129_0789</name>
</gene>
<keyword evidence="1" id="KW-1133">Transmembrane helix</keyword>
<feature type="chain" id="PRO_5009912441" evidence="2">
    <location>
        <begin position="22"/>
        <end position="106"/>
    </location>
</feature>
<evidence type="ECO:0000256" key="2">
    <source>
        <dbReference type="SAM" id="SignalP"/>
    </source>
</evidence>
<evidence type="ECO:0000313" key="4">
    <source>
        <dbReference type="Proteomes" id="UP000184268"/>
    </source>
</evidence>
<dbReference type="RefSeq" id="WP_067654210.1">
    <property type="nucleotide sequence ID" value="NZ_FQXG01000001.1"/>
</dbReference>
<proteinExistence type="predicted"/>
<feature type="signal peptide" evidence="2">
    <location>
        <begin position="1"/>
        <end position="21"/>
    </location>
</feature>